<evidence type="ECO:0000313" key="2">
    <source>
        <dbReference type="Proteomes" id="UP001500657"/>
    </source>
</evidence>
<accession>A0ABP3E602</accession>
<gene>
    <name evidence="1" type="ORF">GCM10009126_15250</name>
</gene>
<reference evidence="2" key="1">
    <citation type="journal article" date="2019" name="Int. J. Syst. Evol. Microbiol.">
        <title>The Global Catalogue of Microorganisms (GCM) 10K type strain sequencing project: providing services to taxonomists for standard genome sequencing and annotation.</title>
        <authorList>
            <consortium name="The Broad Institute Genomics Platform"/>
            <consortium name="The Broad Institute Genome Sequencing Center for Infectious Disease"/>
            <person name="Wu L."/>
            <person name="Ma J."/>
        </authorList>
    </citation>
    <scope>NUCLEOTIDE SEQUENCE [LARGE SCALE GENOMIC DNA]</scope>
    <source>
        <strain evidence="2">JCM 16242</strain>
    </source>
</reference>
<proteinExistence type="predicted"/>
<dbReference type="EMBL" id="BAAAFO010000002">
    <property type="protein sequence ID" value="GAA0250745.1"/>
    <property type="molecule type" value="Genomic_DNA"/>
</dbReference>
<evidence type="ECO:0000313" key="1">
    <source>
        <dbReference type="EMBL" id="GAA0250745.1"/>
    </source>
</evidence>
<comment type="caution">
    <text evidence="1">The sequence shown here is derived from an EMBL/GenBank/DDBJ whole genome shotgun (WGS) entry which is preliminary data.</text>
</comment>
<organism evidence="1 2">
    <name type="scientific">Rhodanobacter caeni</name>
    <dbReference type="NCBI Taxonomy" id="657654"/>
    <lineage>
        <taxon>Bacteria</taxon>
        <taxon>Pseudomonadati</taxon>
        <taxon>Pseudomonadota</taxon>
        <taxon>Gammaproteobacteria</taxon>
        <taxon>Lysobacterales</taxon>
        <taxon>Rhodanobacteraceae</taxon>
        <taxon>Rhodanobacter</taxon>
    </lineage>
</organism>
<protein>
    <submittedName>
        <fullName evidence="1">Uncharacterized protein</fullName>
    </submittedName>
</protein>
<keyword evidence="2" id="KW-1185">Reference proteome</keyword>
<sequence length="120" mass="12835">MKFAKAAAHEGVVDGLRCIEDKIFETGQLVTATGDAESDVTLRFLIADIGNGPAPYLIIDVTTGAAVDEESDAWVELSDYVYSKYLDLSGSLPRRTSSVLGEAAGQVTRVNGRAILLSNW</sequence>
<name>A0ABP3E602_9GAMM</name>
<dbReference type="Proteomes" id="UP001500657">
    <property type="component" value="Unassembled WGS sequence"/>
</dbReference>